<comment type="caution">
    <text evidence="1">The sequence shown here is derived from an EMBL/GenBank/DDBJ whole genome shotgun (WGS) entry which is preliminary data.</text>
</comment>
<accession>A0A084JJW0</accession>
<proteinExistence type="predicted"/>
<name>A0A084JJW0_9FIRM</name>
<evidence type="ECO:0000313" key="2">
    <source>
        <dbReference type="Proteomes" id="UP000028525"/>
    </source>
</evidence>
<gene>
    <name evidence="1" type="ORF">IO98_14730</name>
</gene>
<sequence>MTVFIEEDLLTNFPTRQLGLYRKVVKEYGDTTIYISDVAYDIKGRSLNEYYSLRTEGNRNRSEFWDLFEKFKAGDK</sequence>
<dbReference type="RefSeq" id="WP_038282279.1">
    <property type="nucleotide sequence ID" value="NZ_JPME01000018.1"/>
</dbReference>
<protein>
    <submittedName>
        <fullName evidence="1">Uncharacterized protein</fullName>
    </submittedName>
</protein>
<organism evidence="1 2">
    <name type="scientific">Lacrimispora celerecrescens</name>
    <dbReference type="NCBI Taxonomy" id="29354"/>
    <lineage>
        <taxon>Bacteria</taxon>
        <taxon>Bacillati</taxon>
        <taxon>Bacillota</taxon>
        <taxon>Clostridia</taxon>
        <taxon>Lachnospirales</taxon>
        <taxon>Lachnospiraceae</taxon>
        <taxon>Lacrimispora</taxon>
    </lineage>
</organism>
<dbReference type="AlphaFoldDB" id="A0A084JJW0"/>
<dbReference type="OrthoDB" id="2054479at2"/>
<dbReference type="Proteomes" id="UP000028525">
    <property type="component" value="Unassembled WGS sequence"/>
</dbReference>
<keyword evidence="2" id="KW-1185">Reference proteome</keyword>
<reference evidence="1 2" key="1">
    <citation type="submission" date="2014-07" db="EMBL/GenBank/DDBJ databases">
        <title>Draft genome of Clostridium celerecrescens 152B isolated from sediments associated with methane hydrate from Krishna Godavari basin.</title>
        <authorList>
            <person name="Honkalas V.S."/>
            <person name="Dabir A.P."/>
            <person name="Arora P."/>
            <person name="Dhakephalkar P.K."/>
        </authorList>
    </citation>
    <scope>NUCLEOTIDE SEQUENCE [LARGE SCALE GENOMIC DNA]</scope>
    <source>
        <strain evidence="1 2">152B</strain>
    </source>
</reference>
<dbReference type="EMBL" id="JPME01000018">
    <property type="protein sequence ID" value="KEZ89244.1"/>
    <property type="molecule type" value="Genomic_DNA"/>
</dbReference>
<evidence type="ECO:0000313" key="1">
    <source>
        <dbReference type="EMBL" id="KEZ89244.1"/>
    </source>
</evidence>